<dbReference type="InterPro" id="IPR000821">
    <property type="entry name" value="Ala_racemase"/>
</dbReference>
<evidence type="ECO:0000256" key="4">
    <source>
        <dbReference type="HAMAP-Rule" id="MF_01201"/>
    </source>
</evidence>
<evidence type="ECO:0000259" key="7">
    <source>
        <dbReference type="SMART" id="SM01005"/>
    </source>
</evidence>
<reference evidence="8 9" key="1">
    <citation type="submission" date="2016-10" db="EMBL/GenBank/DDBJ databases">
        <authorList>
            <person name="Varghese N."/>
            <person name="Submissions S."/>
        </authorList>
    </citation>
    <scope>NUCLEOTIDE SEQUENCE [LARGE SCALE GENOMIC DNA]</scope>
    <source>
        <strain evidence="8 9">WCC6</strain>
    </source>
</reference>
<evidence type="ECO:0000256" key="1">
    <source>
        <dbReference type="ARBA" id="ARBA00001933"/>
    </source>
</evidence>
<comment type="similarity">
    <text evidence="4">Belongs to the alanine racemase family.</text>
</comment>
<dbReference type="RefSeq" id="WP_012938805.1">
    <property type="nucleotide sequence ID" value="NZ_CALAKB010000046.1"/>
</dbReference>
<dbReference type="EC" id="5.1.1.1" evidence="4"/>
<dbReference type="PRINTS" id="PR00992">
    <property type="entry name" value="ALARACEMASE"/>
</dbReference>
<sequence length="389" mass="43090">MKSTLRRTWAEIDLDALAYNYHKIREHIGPQVKFLGVVKADAYGHGAVQVGSHLQALGANYLAVSSIDEAMELRFNGITMPILILGHTPREQVDRLICFNITQAVTCEAKALEYSEEAVKYGGTLKIHVKVDTGMSRLGYICEGDYFEHGVEGIIHACSLPGLEPEGIFTHFAVADEPGEDALAYTRHQFALFRKVCDEVEKRTGKKFKLRHCANTGATTLFPDTYLDMVRPGLLLYGYGEHARMLGLKPVMTVKTTISTIKIYPKGTKISYGGIYTCPDTTRMGVAPIGYADGFMRCLSNRCSFVTEEGPAPQRGRICMDMCMVDLTGKPKVDVGSELELFGTRQSLDDLAQLAGTIPYEITCNISKRVPRVYLEKGKVVGKELLLRM</sequence>
<dbReference type="Pfam" id="PF00842">
    <property type="entry name" value="Ala_racemase_C"/>
    <property type="match status" value="1"/>
</dbReference>
<comment type="catalytic activity">
    <reaction evidence="4">
        <text>L-alanine = D-alanine</text>
        <dbReference type="Rhea" id="RHEA:20249"/>
        <dbReference type="ChEBI" id="CHEBI:57416"/>
        <dbReference type="ChEBI" id="CHEBI:57972"/>
        <dbReference type="EC" id="5.1.1.1"/>
    </reaction>
</comment>
<dbReference type="HAMAP" id="MF_01201">
    <property type="entry name" value="Ala_racemase"/>
    <property type="match status" value="1"/>
</dbReference>
<dbReference type="NCBIfam" id="TIGR00492">
    <property type="entry name" value="alr"/>
    <property type="match status" value="1"/>
</dbReference>
<evidence type="ECO:0000256" key="6">
    <source>
        <dbReference type="PIRSR" id="PIRSR600821-52"/>
    </source>
</evidence>
<evidence type="ECO:0000256" key="2">
    <source>
        <dbReference type="ARBA" id="ARBA00022898"/>
    </source>
</evidence>
<dbReference type="InterPro" id="IPR009006">
    <property type="entry name" value="Ala_racemase/Decarboxylase_C"/>
</dbReference>
<dbReference type="PROSITE" id="PS00395">
    <property type="entry name" value="ALANINE_RACEMASE"/>
    <property type="match status" value="1"/>
</dbReference>
<dbReference type="Gene3D" id="3.20.20.10">
    <property type="entry name" value="Alanine racemase"/>
    <property type="match status" value="1"/>
</dbReference>
<feature type="active site" description="Proton acceptor; specific for D-alanine" evidence="4">
    <location>
        <position position="39"/>
    </location>
</feature>
<dbReference type="InterPro" id="IPR001608">
    <property type="entry name" value="Ala_racemase_N"/>
</dbReference>
<accession>A0A1H2TF58</accession>
<dbReference type="InterPro" id="IPR029066">
    <property type="entry name" value="PLP-binding_barrel"/>
</dbReference>
<keyword evidence="2 4" id="KW-0663">Pyridoxal phosphate</keyword>
<dbReference type="PANTHER" id="PTHR30511">
    <property type="entry name" value="ALANINE RACEMASE"/>
    <property type="match status" value="1"/>
</dbReference>
<dbReference type="SUPFAM" id="SSF51419">
    <property type="entry name" value="PLP-binding barrel"/>
    <property type="match status" value="1"/>
</dbReference>
<dbReference type="GO" id="GO:0005829">
    <property type="term" value="C:cytosol"/>
    <property type="evidence" value="ECO:0007669"/>
    <property type="project" value="TreeGrafter"/>
</dbReference>
<evidence type="ECO:0000313" key="8">
    <source>
        <dbReference type="EMBL" id="SDW42593.1"/>
    </source>
</evidence>
<feature type="binding site" evidence="4 6">
    <location>
        <position position="320"/>
    </location>
    <ligand>
        <name>substrate</name>
    </ligand>
</feature>
<dbReference type="PANTHER" id="PTHR30511:SF0">
    <property type="entry name" value="ALANINE RACEMASE, CATABOLIC-RELATED"/>
    <property type="match status" value="1"/>
</dbReference>
<keyword evidence="3 4" id="KW-0413">Isomerase</keyword>
<organism evidence="8 9">
    <name type="scientific">Acidaminococcus fermentans</name>
    <dbReference type="NCBI Taxonomy" id="905"/>
    <lineage>
        <taxon>Bacteria</taxon>
        <taxon>Bacillati</taxon>
        <taxon>Bacillota</taxon>
        <taxon>Negativicutes</taxon>
        <taxon>Acidaminococcales</taxon>
        <taxon>Acidaminococcaceae</taxon>
        <taxon>Acidaminococcus</taxon>
    </lineage>
</organism>
<evidence type="ECO:0000313" key="9">
    <source>
        <dbReference type="Proteomes" id="UP000182379"/>
    </source>
</evidence>
<dbReference type="CDD" id="cd00430">
    <property type="entry name" value="PLPDE_III_AR"/>
    <property type="match status" value="1"/>
</dbReference>
<protein>
    <recommendedName>
        <fullName evidence="4">Alanine racemase</fullName>
        <ecNumber evidence="4">5.1.1.1</ecNumber>
    </recommendedName>
</protein>
<feature type="modified residue" description="N6-(pyridoxal phosphate)lysine" evidence="4 5">
    <location>
        <position position="39"/>
    </location>
</feature>
<dbReference type="Gene3D" id="2.40.37.10">
    <property type="entry name" value="Lyase, Ornithine Decarboxylase, Chain A, domain 1"/>
    <property type="match status" value="1"/>
</dbReference>
<feature type="domain" description="Alanine racemase C-terminal" evidence="7">
    <location>
        <begin position="251"/>
        <end position="375"/>
    </location>
</feature>
<gene>
    <name evidence="8" type="ORF">SAMN05216495_101211</name>
</gene>
<dbReference type="GO" id="GO:0030632">
    <property type="term" value="P:D-alanine biosynthetic process"/>
    <property type="evidence" value="ECO:0007669"/>
    <property type="project" value="UniProtKB-UniRule"/>
</dbReference>
<dbReference type="GeneID" id="78335157"/>
<comment type="caution">
    <text evidence="8">The sequence shown here is derived from an EMBL/GenBank/DDBJ whole genome shotgun (WGS) entry which is preliminary data.</text>
</comment>
<evidence type="ECO:0000256" key="3">
    <source>
        <dbReference type="ARBA" id="ARBA00023235"/>
    </source>
</evidence>
<comment type="cofactor">
    <cofactor evidence="1 4 5">
        <name>pyridoxal 5'-phosphate</name>
        <dbReference type="ChEBI" id="CHEBI:597326"/>
    </cofactor>
</comment>
<evidence type="ECO:0000256" key="5">
    <source>
        <dbReference type="PIRSR" id="PIRSR600821-50"/>
    </source>
</evidence>
<feature type="active site" description="Proton acceptor; specific for L-alanine" evidence="4">
    <location>
        <position position="272"/>
    </location>
</feature>
<dbReference type="FunFam" id="3.20.20.10:FF:000002">
    <property type="entry name" value="Alanine racemase"/>
    <property type="match status" value="1"/>
</dbReference>
<comment type="pathway">
    <text evidence="4">Amino-acid biosynthesis; D-alanine biosynthesis; D-alanine from L-alanine: step 1/1.</text>
</comment>
<dbReference type="SUPFAM" id="SSF50621">
    <property type="entry name" value="Alanine racemase C-terminal domain-like"/>
    <property type="match status" value="1"/>
</dbReference>
<dbReference type="AlphaFoldDB" id="A0A1H2TF58"/>
<dbReference type="Pfam" id="PF01168">
    <property type="entry name" value="Ala_racemase_N"/>
    <property type="match status" value="1"/>
</dbReference>
<dbReference type="GO" id="GO:0008784">
    <property type="term" value="F:alanine racemase activity"/>
    <property type="evidence" value="ECO:0007669"/>
    <property type="project" value="UniProtKB-UniRule"/>
</dbReference>
<dbReference type="InterPro" id="IPR011079">
    <property type="entry name" value="Ala_racemase_C"/>
</dbReference>
<dbReference type="Proteomes" id="UP000182379">
    <property type="component" value="Unassembled WGS sequence"/>
</dbReference>
<dbReference type="OMA" id="WEILCGF"/>
<dbReference type="UniPathway" id="UPA00042">
    <property type="reaction ID" value="UER00497"/>
</dbReference>
<dbReference type="SMART" id="SM01005">
    <property type="entry name" value="Ala_racemase_C"/>
    <property type="match status" value="1"/>
</dbReference>
<feature type="binding site" evidence="4 6">
    <location>
        <position position="137"/>
    </location>
    <ligand>
        <name>substrate</name>
    </ligand>
</feature>
<dbReference type="EMBL" id="FNOP01000001">
    <property type="protein sequence ID" value="SDW42593.1"/>
    <property type="molecule type" value="Genomic_DNA"/>
</dbReference>
<name>A0A1H2TF58_ACIFE</name>
<dbReference type="InterPro" id="IPR020622">
    <property type="entry name" value="Ala_racemase_pyridoxalP-BS"/>
</dbReference>
<proteinExistence type="inferred from homology"/>
<dbReference type="GO" id="GO:0009252">
    <property type="term" value="P:peptidoglycan biosynthetic process"/>
    <property type="evidence" value="ECO:0007669"/>
    <property type="project" value="TreeGrafter"/>
</dbReference>
<comment type="function">
    <text evidence="4">Catalyzes the interconversion of L-alanine and D-alanine. May also act on other amino acids.</text>
</comment>
<dbReference type="GO" id="GO:0030170">
    <property type="term" value="F:pyridoxal phosphate binding"/>
    <property type="evidence" value="ECO:0007669"/>
    <property type="project" value="UniProtKB-UniRule"/>
</dbReference>